<dbReference type="EMBL" id="JAWDJW010001629">
    <property type="protein sequence ID" value="KAK3078763.1"/>
    <property type="molecule type" value="Genomic_DNA"/>
</dbReference>
<keyword evidence="2" id="KW-1185">Reference proteome</keyword>
<accession>A0ACC3DQ05</accession>
<organism evidence="1 2">
    <name type="scientific">Coniosporium uncinatum</name>
    <dbReference type="NCBI Taxonomy" id="93489"/>
    <lineage>
        <taxon>Eukaryota</taxon>
        <taxon>Fungi</taxon>
        <taxon>Dikarya</taxon>
        <taxon>Ascomycota</taxon>
        <taxon>Pezizomycotina</taxon>
        <taxon>Dothideomycetes</taxon>
        <taxon>Dothideomycetes incertae sedis</taxon>
        <taxon>Coniosporium</taxon>
    </lineage>
</organism>
<sequence>SPLYSLHGPHESTLAALDEFHERVAKAESIIIAGGGPSGVETAGQLATYFNRNNKNAGSVGQPDIKPADSEDRAPSSVATTKRDSKFSIRPKSSPASPKQDCKPKVITLISGNERLLPRLPVNIGDAAETKLKKLGVHILHDRRVLTSQELPTSSGTKTRCVLNDTTSIAADIYIAATGVYPNTAYLPTELLDASGYINVDPQYLRVEGSVGDRVFAIGDCANYSKNYVLDVYEAVPILLHNLRNDLWEYELRLQNPYGGQAIEREIEQLTDQVYTQNPTDTQLVPITRYGGVGIMFGWKLPSLVVHLMKGRDYRIGKARMVANQGHNPYAPDTYVYR</sequence>
<evidence type="ECO:0000313" key="2">
    <source>
        <dbReference type="Proteomes" id="UP001186974"/>
    </source>
</evidence>
<name>A0ACC3DQ05_9PEZI</name>
<proteinExistence type="predicted"/>
<dbReference type="Proteomes" id="UP001186974">
    <property type="component" value="Unassembled WGS sequence"/>
</dbReference>
<protein>
    <submittedName>
        <fullName evidence="1">Uncharacterized protein</fullName>
    </submittedName>
</protein>
<gene>
    <name evidence="1" type="ORF">LTS18_006669</name>
</gene>
<reference evidence="1" key="1">
    <citation type="submission" date="2024-09" db="EMBL/GenBank/DDBJ databases">
        <title>Black Yeasts Isolated from many extreme environments.</title>
        <authorList>
            <person name="Coleine C."/>
            <person name="Stajich J.E."/>
            <person name="Selbmann L."/>
        </authorList>
    </citation>
    <scope>NUCLEOTIDE SEQUENCE</scope>
    <source>
        <strain evidence="1">CCFEE 5737</strain>
    </source>
</reference>
<feature type="non-terminal residue" evidence="1">
    <location>
        <position position="1"/>
    </location>
</feature>
<comment type="caution">
    <text evidence="1">The sequence shown here is derived from an EMBL/GenBank/DDBJ whole genome shotgun (WGS) entry which is preliminary data.</text>
</comment>
<evidence type="ECO:0000313" key="1">
    <source>
        <dbReference type="EMBL" id="KAK3078763.1"/>
    </source>
</evidence>